<dbReference type="OMA" id="ENITMQQ"/>
<dbReference type="EMBL" id="KQ971319">
    <property type="protein sequence ID" value="EFA01322.2"/>
    <property type="molecule type" value="Genomic_DNA"/>
</dbReference>
<keyword evidence="10 12" id="KW-0408">Iron</keyword>
<evidence type="ECO:0000256" key="4">
    <source>
        <dbReference type="ARBA" id="ARBA00010617"/>
    </source>
</evidence>
<proteinExistence type="inferred from homology"/>
<dbReference type="Gene3D" id="1.10.630.10">
    <property type="entry name" value="Cytochrome P450"/>
    <property type="match status" value="1"/>
</dbReference>
<feature type="binding site" description="axial binding residue" evidence="12">
    <location>
        <position position="438"/>
    </location>
    <ligand>
        <name>heme</name>
        <dbReference type="ChEBI" id="CHEBI:30413"/>
    </ligand>
    <ligandPart>
        <name>Fe</name>
        <dbReference type="ChEBI" id="CHEBI:18248"/>
    </ligandPart>
</feature>
<dbReference type="GO" id="GO:0016705">
    <property type="term" value="F:oxidoreductase activity, acting on paired donors, with incorporation or reduction of molecular oxygen"/>
    <property type="evidence" value="ECO:0007669"/>
    <property type="project" value="InterPro"/>
</dbReference>
<evidence type="ECO:0000256" key="8">
    <source>
        <dbReference type="ARBA" id="ARBA00022848"/>
    </source>
</evidence>
<evidence type="ECO:0000256" key="10">
    <source>
        <dbReference type="ARBA" id="ARBA00023004"/>
    </source>
</evidence>
<dbReference type="STRING" id="7070.D6WFN7"/>
<dbReference type="Pfam" id="PF00067">
    <property type="entry name" value="p450"/>
    <property type="match status" value="1"/>
</dbReference>
<dbReference type="PROSITE" id="PS00086">
    <property type="entry name" value="CYTOCHROME_P450"/>
    <property type="match status" value="1"/>
</dbReference>
<evidence type="ECO:0000256" key="13">
    <source>
        <dbReference type="RuleBase" id="RU000461"/>
    </source>
</evidence>
<keyword evidence="7" id="KW-0256">Endoplasmic reticulum</keyword>
<dbReference type="PRINTS" id="PR00463">
    <property type="entry name" value="EP450I"/>
</dbReference>
<dbReference type="eggNOG" id="KOG0157">
    <property type="taxonomic scope" value="Eukaryota"/>
</dbReference>
<comment type="similarity">
    <text evidence="4 13">Belongs to the cytochrome P450 family.</text>
</comment>
<dbReference type="AlphaFoldDB" id="D6WFN7"/>
<evidence type="ECO:0000256" key="5">
    <source>
        <dbReference type="ARBA" id="ARBA00022617"/>
    </source>
</evidence>
<evidence type="ECO:0000313" key="15">
    <source>
        <dbReference type="Proteomes" id="UP000007266"/>
    </source>
</evidence>
<keyword evidence="8" id="KW-0492">Microsome</keyword>
<dbReference type="GO" id="GO:0020037">
    <property type="term" value="F:heme binding"/>
    <property type="evidence" value="ECO:0007669"/>
    <property type="project" value="InterPro"/>
</dbReference>
<name>D6WFN7_TRICA</name>
<dbReference type="InterPro" id="IPR017972">
    <property type="entry name" value="Cyt_P450_CS"/>
</dbReference>
<keyword evidence="15" id="KW-1185">Reference proteome</keyword>
<dbReference type="PANTHER" id="PTHR24291:SF187">
    <property type="entry name" value="CYTOCHROME P450 4AE1-RELATED"/>
    <property type="match status" value="1"/>
</dbReference>
<dbReference type="HOGENOM" id="CLU_001570_5_1_1"/>
<dbReference type="KEGG" id="tca:655650"/>
<dbReference type="GO" id="GO:0005506">
    <property type="term" value="F:iron ion binding"/>
    <property type="evidence" value="ECO:0007669"/>
    <property type="project" value="InterPro"/>
</dbReference>
<dbReference type="GO" id="GO:0004497">
    <property type="term" value="F:monooxygenase activity"/>
    <property type="evidence" value="ECO:0007669"/>
    <property type="project" value="UniProtKB-KW"/>
</dbReference>
<dbReference type="GO" id="GO:0005789">
    <property type="term" value="C:endoplasmic reticulum membrane"/>
    <property type="evidence" value="ECO:0007669"/>
    <property type="project" value="UniProtKB-SubCell"/>
</dbReference>
<dbReference type="PRINTS" id="PR00385">
    <property type="entry name" value="P450"/>
</dbReference>
<keyword evidence="11 13" id="KW-0503">Monooxygenase</keyword>
<dbReference type="InParanoid" id="D6WFN7"/>
<dbReference type="FunFam" id="1.10.630.10:FF:000182">
    <property type="entry name" value="Cytochrome P450 3A4"/>
    <property type="match status" value="1"/>
</dbReference>
<evidence type="ECO:0000256" key="9">
    <source>
        <dbReference type="ARBA" id="ARBA00023002"/>
    </source>
</evidence>
<comment type="subcellular location">
    <subcellularLocation>
        <location evidence="3">Endoplasmic reticulum membrane</location>
        <topology evidence="3">Peripheral membrane protein</topology>
    </subcellularLocation>
    <subcellularLocation>
        <location evidence="2">Microsome membrane</location>
        <topology evidence="2">Peripheral membrane protein</topology>
    </subcellularLocation>
</comment>
<protein>
    <submittedName>
        <fullName evidence="14">Cytochrome P450-like protein</fullName>
    </submittedName>
</protein>
<accession>D6WFN7</accession>
<evidence type="ECO:0000256" key="6">
    <source>
        <dbReference type="ARBA" id="ARBA00022723"/>
    </source>
</evidence>
<dbReference type="InterPro" id="IPR050196">
    <property type="entry name" value="Cytochrome_P450_Monoox"/>
</dbReference>
<dbReference type="OrthoDB" id="1470350at2759"/>
<dbReference type="PANTHER" id="PTHR24291">
    <property type="entry name" value="CYTOCHROME P450 FAMILY 4"/>
    <property type="match status" value="1"/>
</dbReference>
<reference evidence="14 15" key="2">
    <citation type="journal article" date="2010" name="Nucleic Acids Res.">
        <title>BeetleBase in 2010: revisions to provide comprehensive genomic information for Tribolium castaneum.</title>
        <authorList>
            <person name="Kim H.S."/>
            <person name="Murphy T."/>
            <person name="Xia J."/>
            <person name="Caragea D."/>
            <person name="Park Y."/>
            <person name="Beeman R.W."/>
            <person name="Lorenzen M.D."/>
            <person name="Butcher S."/>
            <person name="Manak J.R."/>
            <person name="Brown S.J."/>
        </authorList>
    </citation>
    <scope>GENOME REANNOTATION</scope>
    <source>
        <strain evidence="14 15">Georgia GA2</strain>
    </source>
</reference>
<evidence type="ECO:0000256" key="7">
    <source>
        <dbReference type="ARBA" id="ARBA00022824"/>
    </source>
</evidence>
<dbReference type="InterPro" id="IPR036396">
    <property type="entry name" value="Cyt_P450_sf"/>
</dbReference>
<dbReference type="SUPFAM" id="SSF48264">
    <property type="entry name" value="Cytochrome P450"/>
    <property type="match status" value="1"/>
</dbReference>
<evidence type="ECO:0000313" key="14">
    <source>
        <dbReference type="EMBL" id="EFA01322.2"/>
    </source>
</evidence>
<evidence type="ECO:0000256" key="11">
    <source>
        <dbReference type="ARBA" id="ARBA00023033"/>
    </source>
</evidence>
<evidence type="ECO:0000256" key="12">
    <source>
        <dbReference type="PIRSR" id="PIRSR602401-1"/>
    </source>
</evidence>
<keyword evidence="6 12" id="KW-0479">Metal-binding</keyword>
<evidence type="ECO:0000256" key="1">
    <source>
        <dbReference type="ARBA" id="ARBA00001971"/>
    </source>
</evidence>
<reference evidence="14 15" key="1">
    <citation type="journal article" date="2008" name="Nature">
        <title>The genome of the model beetle and pest Tribolium castaneum.</title>
        <authorList>
            <consortium name="Tribolium Genome Sequencing Consortium"/>
            <person name="Richards S."/>
            <person name="Gibbs R.A."/>
            <person name="Weinstock G.M."/>
            <person name="Brown S.J."/>
            <person name="Denell R."/>
            <person name="Beeman R.W."/>
            <person name="Gibbs R."/>
            <person name="Beeman R.W."/>
            <person name="Brown S.J."/>
            <person name="Bucher G."/>
            <person name="Friedrich M."/>
            <person name="Grimmelikhuijzen C.J."/>
            <person name="Klingler M."/>
            <person name="Lorenzen M."/>
            <person name="Richards S."/>
            <person name="Roth S."/>
            <person name="Schroder R."/>
            <person name="Tautz D."/>
            <person name="Zdobnov E.M."/>
            <person name="Muzny D."/>
            <person name="Gibbs R.A."/>
            <person name="Weinstock G.M."/>
            <person name="Attaway T."/>
            <person name="Bell S."/>
            <person name="Buhay C.J."/>
            <person name="Chandrabose M.N."/>
            <person name="Chavez D."/>
            <person name="Clerk-Blankenburg K.P."/>
            <person name="Cree A."/>
            <person name="Dao M."/>
            <person name="Davis C."/>
            <person name="Chacko J."/>
            <person name="Dinh H."/>
            <person name="Dugan-Rocha S."/>
            <person name="Fowler G."/>
            <person name="Garner T.T."/>
            <person name="Garnes J."/>
            <person name="Gnirke A."/>
            <person name="Hawes A."/>
            <person name="Hernandez J."/>
            <person name="Hines S."/>
            <person name="Holder M."/>
            <person name="Hume J."/>
            <person name="Jhangiani S.N."/>
            <person name="Joshi V."/>
            <person name="Khan Z.M."/>
            <person name="Jackson L."/>
            <person name="Kovar C."/>
            <person name="Kowis A."/>
            <person name="Lee S."/>
            <person name="Lewis L.R."/>
            <person name="Margolis J."/>
            <person name="Morgan M."/>
            <person name="Nazareth L.V."/>
            <person name="Nguyen N."/>
            <person name="Okwuonu G."/>
            <person name="Parker D."/>
            <person name="Richards S."/>
            <person name="Ruiz S.J."/>
            <person name="Santibanez J."/>
            <person name="Savard J."/>
            <person name="Scherer S.E."/>
            <person name="Schneider B."/>
            <person name="Sodergren E."/>
            <person name="Tautz D."/>
            <person name="Vattahil S."/>
            <person name="Villasana D."/>
            <person name="White C.S."/>
            <person name="Wright R."/>
            <person name="Park Y."/>
            <person name="Beeman R.W."/>
            <person name="Lord J."/>
            <person name="Oppert B."/>
            <person name="Lorenzen M."/>
            <person name="Brown S."/>
            <person name="Wang L."/>
            <person name="Savard J."/>
            <person name="Tautz D."/>
            <person name="Richards S."/>
            <person name="Weinstock G."/>
            <person name="Gibbs R.A."/>
            <person name="Liu Y."/>
            <person name="Worley K."/>
            <person name="Weinstock G."/>
            <person name="Elsik C.G."/>
            <person name="Reese J.T."/>
            <person name="Elhaik E."/>
            <person name="Landan G."/>
            <person name="Graur D."/>
            <person name="Arensburger P."/>
            <person name="Atkinson P."/>
            <person name="Beeman R.W."/>
            <person name="Beidler J."/>
            <person name="Brown S.J."/>
            <person name="Demuth J.P."/>
            <person name="Drury D.W."/>
            <person name="Du Y.Z."/>
            <person name="Fujiwara H."/>
            <person name="Lorenzen M."/>
            <person name="Maselli V."/>
            <person name="Osanai M."/>
            <person name="Park Y."/>
            <person name="Robertson H.M."/>
            <person name="Tu Z."/>
            <person name="Wang J.J."/>
            <person name="Wang S."/>
            <person name="Richards S."/>
            <person name="Song H."/>
            <person name="Zhang L."/>
            <person name="Sodergren E."/>
            <person name="Werner D."/>
            <person name="Stanke M."/>
            <person name="Morgenstern B."/>
            <person name="Solovyev V."/>
            <person name="Kosarev P."/>
            <person name="Brown G."/>
            <person name="Chen H.C."/>
            <person name="Ermolaeva O."/>
            <person name="Hlavina W."/>
            <person name="Kapustin Y."/>
            <person name="Kiryutin B."/>
            <person name="Kitts P."/>
            <person name="Maglott D."/>
            <person name="Pruitt K."/>
            <person name="Sapojnikov V."/>
            <person name="Souvorov A."/>
            <person name="Mackey A.J."/>
            <person name="Waterhouse R.M."/>
            <person name="Wyder S."/>
            <person name="Zdobnov E.M."/>
            <person name="Zdobnov E.M."/>
            <person name="Wyder S."/>
            <person name="Kriventseva E.V."/>
            <person name="Kadowaki T."/>
            <person name="Bork P."/>
            <person name="Aranda M."/>
            <person name="Bao R."/>
            <person name="Beermann A."/>
            <person name="Berns N."/>
            <person name="Bolognesi R."/>
            <person name="Bonneton F."/>
            <person name="Bopp D."/>
            <person name="Brown S.J."/>
            <person name="Bucher G."/>
            <person name="Butts T."/>
            <person name="Chaumot A."/>
            <person name="Denell R.E."/>
            <person name="Ferrier D.E."/>
            <person name="Friedrich M."/>
            <person name="Gordon C.M."/>
            <person name="Jindra M."/>
            <person name="Klingler M."/>
            <person name="Lan Q."/>
            <person name="Lattorff H.M."/>
            <person name="Laudet V."/>
            <person name="von Levetsow C."/>
            <person name="Liu Z."/>
            <person name="Lutz R."/>
            <person name="Lynch J.A."/>
            <person name="da Fonseca R.N."/>
            <person name="Posnien N."/>
            <person name="Reuter R."/>
            <person name="Roth S."/>
            <person name="Savard J."/>
            <person name="Schinko J.B."/>
            <person name="Schmitt C."/>
            <person name="Schoppmeier M."/>
            <person name="Schroder R."/>
            <person name="Shippy T.D."/>
            <person name="Simonnet F."/>
            <person name="Marques-Souza H."/>
            <person name="Tautz D."/>
            <person name="Tomoyasu Y."/>
            <person name="Trauner J."/>
            <person name="Van der Zee M."/>
            <person name="Vervoort M."/>
            <person name="Wittkopp N."/>
            <person name="Wimmer E.A."/>
            <person name="Yang X."/>
            <person name="Jones A.K."/>
            <person name="Sattelle D.B."/>
            <person name="Ebert P.R."/>
            <person name="Nelson D."/>
            <person name="Scott J.G."/>
            <person name="Beeman R.W."/>
            <person name="Muthukrishnan S."/>
            <person name="Kramer K.J."/>
            <person name="Arakane Y."/>
            <person name="Beeman R.W."/>
            <person name="Zhu Q."/>
            <person name="Hogenkamp D."/>
            <person name="Dixit R."/>
            <person name="Oppert B."/>
            <person name="Jiang H."/>
            <person name="Zou Z."/>
            <person name="Marshall J."/>
            <person name="Elpidina E."/>
            <person name="Vinokurov K."/>
            <person name="Oppert C."/>
            <person name="Zou Z."/>
            <person name="Evans J."/>
            <person name="Lu Z."/>
            <person name="Zhao P."/>
            <person name="Sumathipala N."/>
            <person name="Altincicek B."/>
            <person name="Vilcinskas A."/>
            <person name="Williams M."/>
            <person name="Hultmark D."/>
            <person name="Hetru C."/>
            <person name="Jiang H."/>
            <person name="Grimmelikhuijzen C.J."/>
            <person name="Hauser F."/>
            <person name="Cazzamali G."/>
            <person name="Williamson M."/>
            <person name="Park Y."/>
            <person name="Li B."/>
            <person name="Tanaka Y."/>
            <person name="Predel R."/>
            <person name="Neupert S."/>
            <person name="Schachtner J."/>
            <person name="Verleyen P."/>
            <person name="Raible F."/>
            <person name="Bork P."/>
            <person name="Friedrich M."/>
            <person name="Walden K.K."/>
            <person name="Robertson H.M."/>
            <person name="Angeli S."/>
            <person name="Foret S."/>
            <person name="Bucher G."/>
            <person name="Schuetz S."/>
            <person name="Maleszka R."/>
            <person name="Wimmer E.A."/>
            <person name="Beeman R.W."/>
            <person name="Lorenzen M."/>
            <person name="Tomoyasu Y."/>
            <person name="Miller S.C."/>
            <person name="Grossmann D."/>
            <person name="Bucher G."/>
        </authorList>
    </citation>
    <scope>NUCLEOTIDE SEQUENCE [LARGE SCALE GENOMIC DNA]</scope>
    <source>
        <strain evidence="14 15">Georgia GA2</strain>
    </source>
</reference>
<dbReference type="FunCoup" id="D6WFN7">
    <property type="interactions" value="99"/>
</dbReference>
<evidence type="ECO:0000256" key="2">
    <source>
        <dbReference type="ARBA" id="ARBA00004174"/>
    </source>
</evidence>
<dbReference type="InterPro" id="IPR002401">
    <property type="entry name" value="Cyt_P450_E_grp-I"/>
</dbReference>
<dbReference type="CDD" id="cd20628">
    <property type="entry name" value="CYP4"/>
    <property type="match status" value="1"/>
</dbReference>
<dbReference type="InterPro" id="IPR001128">
    <property type="entry name" value="Cyt_P450"/>
</dbReference>
<keyword evidence="9 13" id="KW-0560">Oxidoreductase</keyword>
<dbReference type="Proteomes" id="UP000007266">
    <property type="component" value="Linkage group 3"/>
</dbReference>
<gene>
    <name evidence="14" type="primary">AUGUSTUS-3.0.2_03368</name>
    <name evidence="14" type="ORF">TcasGA2_TC003368</name>
</gene>
<comment type="cofactor">
    <cofactor evidence="1 12">
        <name>heme</name>
        <dbReference type="ChEBI" id="CHEBI:30413"/>
    </cofactor>
</comment>
<keyword evidence="5 12" id="KW-0349">Heme</keyword>
<sequence>MILAIVIALISAPFIWWMLILSKYRSLSNVPGPKPSPVIGNSLHIGYRPQDLFNNIVKWAKEYGTVYKIFVANDVRVLITNPELTELVLSSNVHITKSNAYDLLKPWLGIGLLISTGKKWKSRRKLITPTFHFKILDQFLDVFNSCGNVLVQRLSSQVGKDSFDVYPFINLCSLDIICETSMGVKIKAQQGNNTEYVEAVRRFLDIFIIRTFSVWKGIDALFKFSSAYSVYKRLLKILHQFTINIIVQRRGEKAQQKTQNVTSDDGIKRKVALLEMLLESEDNNMLSNEDIREEIDTFMFEGHDTTTSGIAFAILCLAENPKVQEKLYEEVVAVIDNIENITMQQLQEMKYLEMVLKEAQRLYPSVPVIERRLEVDCNIGGYDFPKDTFLSLFIYGMHHNEKYFPEPEKFDPNRYLPENQAKRHNYAYVPFSAGPRNCIGQKFAMLEMKTTIAKIVKHFKILPVPDYKPDLGIAAILKSYNGVCVRLQHRHGN</sequence>
<evidence type="ECO:0000256" key="3">
    <source>
        <dbReference type="ARBA" id="ARBA00004406"/>
    </source>
</evidence>
<organism evidence="14 15">
    <name type="scientific">Tribolium castaneum</name>
    <name type="common">Red flour beetle</name>
    <dbReference type="NCBI Taxonomy" id="7070"/>
    <lineage>
        <taxon>Eukaryota</taxon>
        <taxon>Metazoa</taxon>
        <taxon>Ecdysozoa</taxon>
        <taxon>Arthropoda</taxon>
        <taxon>Hexapoda</taxon>
        <taxon>Insecta</taxon>
        <taxon>Pterygota</taxon>
        <taxon>Neoptera</taxon>
        <taxon>Endopterygota</taxon>
        <taxon>Coleoptera</taxon>
        <taxon>Polyphaga</taxon>
        <taxon>Cucujiformia</taxon>
        <taxon>Tenebrionidae</taxon>
        <taxon>Tenebrionidae incertae sedis</taxon>
        <taxon>Tribolium</taxon>
    </lineage>
</organism>